<reference evidence="7 8" key="1">
    <citation type="submission" date="2016-10" db="EMBL/GenBank/DDBJ databases">
        <authorList>
            <person name="de Groot N.N."/>
        </authorList>
    </citation>
    <scope>NUCLEOTIDE SEQUENCE [LARGE SCALE GENOMIC DNA]</scope>
    <source>
        <strain evidence="7 8">CGMCC 1.8894</strain>
    </source>
</reference>
<dbReference type="InterPro" id="IPR051607">
    <property type="entry name" value="Metallo-dep_hydrolases"/>
</dbReference>
<dbReference type="NCBIfam" id="TIGR02022">
    <property type="entry name" value="hutF"/>
    <property type="match status" value="1"/>
</dbReference>
<dbReference type="SUPFAM" id="SSF51338">
    <property type="entry name" value="Composite domain of metallo-dependent hydrolases"/>
    <property type="match status" value="1"/>
</dbReference>
<dbReference type="STRING" id="564137.SAMN04488238_103202"/>
<dbReference type="PANTHER" id="PTHR11271">
    <property type="entry name" value="GUANINE DEAMINASE"/>
    <property type="match status" value="1"/>
</dbReference>
<comment type="cofactor">
    <cofactor evidence="1">
        <name>Zn(2+)</name>
        <dbReference type="ChEBI" id="CHEBI:29105"/>
    </cofactor>
</comment>
<evidence type="ECO:0000313" key="7">
    <source>
        <dbReference type="EMBL" id="SDW72987.1"/>
    </source>
</evidence>
<dbReference type="Pfam" id="PF22429">
    <property type="entry name" value="HutF_N"/>
    <property type="match status" value="1"/>
</dbReference>
<keyword evidence="3" id="KW-0378">Hydrolase</keyword>
<sequence>MLKHNRCVNMQKKNEQRLWAKQALLPDGWANDVLVVVEGGNIASVTPHSPVESSAQGQMVSTLLPAPVNLHSHAFQRAMAGLTERRGPDPRDSFWTWRQLMYRFLDHLTPEDVRAITALVQMEMLEAGFGASVEFHYLHHRPGGHPYDDIAEMAHTVCAAAAETGIGLTLLPVLYRYGGCNMRALGPGQIRFGNDRDSFARLVSGAAASVATLAADCTTGIAPHSLRAVQPDDLAFCQDLAGNGVIHMHLAEQTEEVDEVQAAYGARPTEWLLANAPVSDRWCLIHCTQMTPAETVALARTNAVAGLCPITEASLGDGIFDGARFMGRGGRFGVGSDSNIRISLIEELRGLEYSQRLRDQSRAVLARPGQSTGHVLWQGAAIGGAQAAGRASGEIRPGLLADLVGIDHSSPDLDVRWGDLTLDTLIFSGDRGAISDVWSAGRHVVRGGAHVRRAEIIAGYRAAMRRLRDVI</sequence>
<dbReference type="PANTHER" id="PTHR11271:SF48">
    <property type="entry name" value="AMIDOHYDROLASE-RELATED DOMAIN-CONTAINING PROTEIN"/>
    <property type="match status" value="1"/>
</dbReference>
<dbReference type="Gene3D" id="3.20.20.140">
    <property type="entry name" value="Metal-dependent hydrolases"/>
    <property type="match status" value="1"/>
</dbReference>
<dbReference type="InterPro" id="IPR011059">
    <property type="entry name" value="Metal-dep_hydrolase_composite"/>
</dbReference>
<gene>
    <name evidence="7" type="ORF">SAMN04488238_103202</name>
</gene>
<dbReference type="GO" id="GO:0046872">
    <property type="term" value="F:metal ion binding"/>
    <property type="evidence" value="ECO:0007669"/>
    <property type="project" value="UniProtKB-KW"/>
</dbReference>
<keyword evidence="2" id="KW-0479">Metal-binding</keyword>
<evidence type="ECO:0000256" key="2">
    <source>
        <dbReference type="ARBA" id="ARBA00022723"/>
    </source>
</evidence>
<dbReference type="GO" id="GO:0019239">
    <property type="term" value="F:deaminase activity"/>
    <property type="evidence" value="ECO:0007669"/>
    <property type="project" value="TreeGrafter"/>
</dbReference>
<evidence type="ECO:0000259" key="6">
    <source>
        <dbReference type="Pfam" id="PF22429"/>
    </source>
</evidence>
<dbReference type="Proteomes" id="UP000198539">
    <property type="component" value="Unassembled WGS sequence"/>
</dbReference>
<dbReference type="InterPro" id="IPR032466">
    <property type="entry name" value="Metal_Hydrolase"/>
</dbReference>
<evidence type="ECO:0000256" key="4">
    <source>
        <dbReference type="ARBA" id="ARBA00022833"/>
    </source>
</evidence>
<dbReference type="AlphaFoldDB" id="A0A1H2VXL0"/>
<evidence type="ECO:0000256" key="3">
    <source>
        <dbReference type="ARBA" id="ARBA00022801"/>
    </source>
</evidence>
<proteinExistence type="predicted"/>
<dbReference type="NCBIfam" id="NF006684">
    <property type="entry name" value="PRK09229.1-5"/>
    <property type="match status" value="1"/>
</dbReference>
<dbReference type="InterPro" id="IPR006680">
    <property type="entry name" value="Amidohydro-rel"/>
</dbReference>
<dbReference type="GO" id="GO:0005829">
    <property type="term" value="C:cytosol"/>
    <property type="evidence" value="ECO:0007669"/>
    <property type="project" value="TreeGrafter"/>
</dbReference>
<evidence type="ECO:0000259" key="5">
    <source>
        <dbReference type="Pfam" id="PF01979"/>
    </source>
</evidence>
<dbReference type="InterPro" id="IPR055156">
    <property type="entry name" value="HutF-like_N"/>
</dbReference>
<keyword evidence="4" id="KW-0862">Zinc</keyword>
<name>A0A1H2VXL0_9RHOB</name>
<feature type="domain" description="Formimidoylglutamate deiminase N-terminal" evidence="6">
    <location>
        <begin position="19"/>
        <end position="51"/>
    </location>
</feature>
<accession>A0A1H2VXL0</accession>
<dbReference type="SUPFAM" id="SSF51556">
    <property type="entry name" value="Metallo-dependent hydrolases"/>
    <property type="match status" value="1"/>
</dbReference>
<dbReference type="EMBL" id="FNOM01000003">
    <property type="protein sequence ID" value="SDW72987.1"/>
    <property type="molecule type" value="Genomic_DNA"/>
</dbReference>
<dbReference type="Pfam" id="PF01979">
    <property type="entry name" value="Amidohydro_1"/>
    <property type="match status" value="1"/>
</dbReference>
<protein>
    <submittedName>
        <fullName evidence="7">Formimidoylglutamate deiminase</fullName>
    </submittedName>
</protein>
<feature type="domain" description="Amidohydrolase-related" evidence="5">
    <location>
        <begin position="62"/>
        <end position="442"/>
    </location>
</feature>
<keyword evidence="8" id="KW-1185">Reference proteome</keyword>
<dbReference type="InterPro" id="IPR010252">
    <property type="entry name" value="HutF"/>
</dbReference>
<dbReference type="Gene3D" id="2.30.40.10">
    <property type="entry name" value="Urease, subunit C, domain 1"/>
    <property type="match status" value="1"/>
</dbReference>
<organism evidence="7 8">
    <name type="scientific">Roseicitreum antarcticum</name>
    <dbReference type="NCBI Taxonomy" id="564137"/>
    <lineage>
        <taxon>Bacteria</taxon>
        <taxon>Pseudomonadati</taxon>
        <taxon>Pseudomonadota</taxon>
        <taxon>Alphaproteobacteria</taxon>
        <taxon>Rhodobacterales</taxon>
        <taxon>Paracoccaceae</taxon>
        <taxon>Roseicitreum</taxon>
    </lineage>
</organism>
<evidence type="ECO:0000313" key="8">
    <source>
        <dbReference type="Proteomes" id="UP000198539"/>
    </source>
</evidence>
<evidence type="ECO:0000256" key="1">
    <source>
        <dbReference type="ARBA" id="ARBA00001947"/>
    </source>
</evidence>